<dbReference type="EMBL" id="JALJOV010001302">
    <property type="protein sequence ID" value="KAK9850115.1"/>
    <property type="molecule type" value="Genomic_DNA"/>
</dbReference>
<dbReference type="Pfam" id="PF01764">
    <property type="entry name" value="Lipase_3"/>
    <property type="match status" value="1"/>
</dbReference>
<protein>
    <recommendedName>
        <fullName evidence="1">Fungal lipase-type domain-containing protein</fullName>
    </recommendedName>
</protein>
<dbReference type="CDD" id="cd00519">
    <property type="entry name" value="Lipase_3"/>
    <property type="match status" value="1"/>
</dbReference>
<dbReference type="SUPFAM" id="SSF53474">
    <property type="entry name" value="alpha/beta-Hydrolases"/>
    <property type="match status" value="1"/>
</dbReference>
<dbReference type="Gene3D" id="3.40.50.1820">
    <property type="entry name" value="alpha/beta hydrolase"/>
    <property type="match status" value="1"/>
</dbReference>
<comment type="caution">
    <text evidence="2">The sequence shown here is derived from an EMBL/GenBank/DDBJ whole genome shotgun (WGS) entry which is preliminary data.</text>
</comment>
<dbReference type="GO" id="GO:0006629">
    <property type="term" value="P:lipid metabolic process"/>
    <property type="evidence" value="ECO:0007669"/>
    <property type="project" value="InterPro"/>
</dbReference>
<reference evidence="2 3" key="1">
    <citation type="journal article" date="2024" name="Nat. Commun.">
        <title>Phylogenomics reveals the evolutionary origins of lichenization in chlorophyte algae.</title>
        <authorList>
            <person name="Puginier C."/>
            <person name="Libourel C."/>
            <person name="Otte J."/>
            <person name="Skaloud P."/>
            <person name="Haon M."/>
            <person name="Grisel S."/>
            <person name="Petersen M."/>
            <person name="Berrin J.G."/>
            <person name="Delaux P.M."/>
            <person name="Dal Grande F."/>
            <person name="Keller J."/>
        </authorList>
    </citation>
    <scope>NUCLEOTIDE SEQUENCE [LARGE SCALE GENOMIC DNA]</scope>
    <source>
        <strain evidence="2 3">SAG 2523</strain>
    </source>
</reference>
<accession>A0AAW1SPI2</accession>
<organism evidence="2 3">
    <name type="scientific">Apatococcus fuscideae</name>
    <dbReference type="NCBI Taxonomy" id="2026836"/>
    <lineage>
        <taxon>Eukaryota</taxon>
        <taxon>Viridiplantae</taxon>
        <taxon>Chlorophyta</taxon>
        <taxon>core chlorophytes</taxon>
        <taxon>Trebouxiophyceae</taxon>
        <taxon>Chlorellales</taxon>
        <taxon>Chlorellaceae</taxon>
        <taxon>Apatococcus</taxon>
    </lineage>
</organism>
<dbReference type="InterPro" id="IPR029058">
    <property type="entry name" value="AB_hydrolase_fold"/>
</dbReference>
<keyword evidence="3" id="KW-1185">Reference proteome</keyword>
<sequence>MKYLGPWTAGDLSFGLRALTDAHLKKAPQDPPEGDAVHDMQLISTWVREVEVADAVYEASADAISKACSLEPDDVVSFRATSDHLQPAYCLARSVQHRQILLVVRGTKSIYDALTNLAGAYEAVEGGFAHHGMLKSAQWLLEREGHRLRSLLQQHPGYELRLIGHSLGGGTASLLCWLLHNMPPDMPDWKPHLSSISCIAFACPPVLTSDLARSCSGHTTSIISQHDMVPRTSLSSLEELRKEILATKWPDQLRDQVLGKRLGALAQSSIASAADHYEHAAATLNKLL</sequence>
<dbReference type="AlphaFoldDB" id="A0AAW1SPI2"/>
<feature type="non-terminal residue" evidence="2">
    <location>
        <position position="288"/>
    </location>
</feature>
<proteinExistence type="predicted"/>
<dbReference type="PANTHER" id="PTHR47418">
    <property type="entry name" value="ALPHA/BETA-HYDROLASES SUPERFAMILY PROTEIN"/>
    <property type="match status" value="1"/>
</dbReference>
<evidence type="ECO:0000313" key="3">
    <source>
        <dbReference type="Proteomes" id="UP001485043"/>
    </source>
</evidence>
<evidence type="ECO:0000313" key="2">
    <source>
        <dbReference type="EMBL" id="KAK9850115.1"/>
    </source>
</evidence>
<dbReference type="Proteomes" id="UP001485043">
    <property type="component" value="Unassembled WGS sequence"/>
</dbReference>
<name>A0AAW1SPI2_9CHLO</name>
<feature type="domain" description="Fungal lipase-type" evidence="1">
    <location>
        <begin position="102"/>
        <end position="234"/>
    </location>
</feature>
<dbReference type="InterPro" id="IPR002921">
    <property type="entry name" value="Fungal_lipase-type"/>
</dbReference>
<evidence type="ECO:0000259" key="1">
    <source>
        <dbReference type="Pfam" id="PF01764"/>
    </source>
</evidence>
<gene>
    <name evidence="2" type="ORF">WJX84_010104</name>
</gene>